<dbReference type="EC" id="4.2.99.18" evidence="2"/>
<feature type="domain" description="HhH-GPD" evidence="10">
    <location>
        <begin position="117"/>
        <end position="266"/>
    </location>
</feature>
<proteinExistence type="inferred from homology"/>
<dbReference type="SUPFAM" id="SSF48150">
    <property type="entry name" value="DNA-glycosylase"/>
    <property type="match status" value="1"/>
</dbReference>
<accession>A0ABS2GKJ3</accession>
<organism evidence="11 12">
    <name type="scientific">Hydrogenoanaerobacterium saccharovorans</name>
    <dbReference type="NCBI Taxonomy" id="474960"/>
    <lineage>
        <taxon>Bacteria</taxon>
        <taxon>Bacillati</taxon>
        <taxon>Bacillota</taxon>
        <taxon>Clostridia</taxon>
        <taxon>Eubacteriales</taxon>
        <taxon>Oscillospiraceae</taxon>
        <taxon>Hydrogenoanaerobacterium</taxon>
    </lineage>
</organism>
<dbReference type="Pfam" id="PF00730">
    <property type="entry name" value="HhH-GPD"/>
    <property type="match status" value="1"/>
</dbReference>
<dbReference type="CDD" id="cd00056">
    <property type="entry name" value="ENDO3c"/>
    <property type="match status" value="1"/>
</dbReference>
<comment type="similarity">
    <text evidence="1">Belongs to the type-1 OGG1 family.</text>
</comment>
<dbReference type="InterPro" id="IPR003265">
    <property type="entry name" value="HhH-GPD_domain"/>
</dbReference>
<comment type="caution">
    <text evidence="11">The sequence shown here is derived from an EMBL/GenBank/DDBJ whole genome shotgun (WGS) entry which is preliminary data.</text>
</comment>
<evidence type="ECO:0000256" key="3">
    <source>
        <dbReference type="ARBA" id="ARBA00022763"/>
    </source>
</evidence>
<dbReference type="RefSeq" id="WP_204719689.1">
    <property type="nucleotide sequence ID" value="NZ_JACSNR010000002.1"/>
</dbReference>
<dbReference type="SUPFAM" id="SSF55945">
    <property type="entry name" value="TATA-box binding protein-like"/>
    <property type="match status" value="1"/>
</dbReference>
<protein>
    <recommendedName>
        <fullName evidence="2">DNA-(apurinic or apyrimidinic site) lyase</fullName>
        <ecNumber evidence="2">4.2.99.18</ecNumber>
    </recommendedName>
</protein>
<dbReference type="PANTHER" id="PTHR10242">
    <property type="entry name" value="8-OXOGUANINE DNA GLYCOSYLASE"/>
    <property type="match status" value="1"/>
</dbReference>
<comment type="catalytic activity">
    <reaction evidence="9">
        <text>2'-deoxyribonucleotide-(2'-deoxyribose 5'-phosphate)-2'-deoxyribonucleotide-DNA = a 3'-end 2'-deoxyribonucleotide-(2,3-dehydro-2,3-deoxyribose 5'-phosphate)-DNA + a 5'-end 5'-phospho-2'-deoxyribonucleoside-DNA + H(+)</text>
        <dbReference type="Rhea" id="RHEA:66592"/>
        <dbReference type="Rhea" id="RHEA-COMP:13180"/>
        <dbReference type="Rhea" id="RHEA-COMP:16897"/>
        <dbReference type="Rhea" id="RHEA-COMP:17067"/>
        <dbReference type="ChEBI" id="CHEBI:15378"/>
        <dbReference type="ChEBI" id="CHEBI:136412"/>
        <dbReference type="ChEBI" id="CHEBI:157695"/>
        <dbReference type="ChEBI" id="CHEBI:167181"/>
        <dbReference type="EC" id="4.2.99.18"/>
    </reaction>
</comment>
<dbReference type="Gene3D" id="3.30.310.260">
    <property type="match status" value="1"/>
</dbReference>
<dbReference type="EMBL" id="JACSNR010000002">
    <property type="protein sequence ID" value="MBM6922656.1"/>
    <property type="molecule type" value="Genomic_DNA"/>
</dbReference>
<keyword evidence="3" id="KW-0227">DNA damage</keyword>
<dbReference type="SMART" id="SM00478">
    <property type="entry name" value="ENDO3c"/>
    <property type="match status" value="1"/>
</dbReference>
<sequence length="274" mass="30742">MTQYTARLTGAVPFNLQETFECGQCFRWLPGDDGSYTGVVGRNVITLRTDGDDLLVAGLDQAEAEQRLIPYLALDEDYAAIQEQFRRNTQLAQAVDYARGIRVLRQDRWEALCSFIISQNNNIKRIRGIVETLCNTWGEPLPGGRSSFPGPEVLASLTEEDLQPLRSGFRAKYILDAARKTASGEVDLDHVASLPTEEAAAELCRIRGVGIKVAHCALLYGFHRIECLPVDVWMKRVMSTMYPQGLPEELLPYAGIAQQYLFHYSRSHPELFEA</sequence>
<name>A0ABS2GKJ3_9FIRM</name>
<dbReference type="InterPro" id="IPR012904">
    <property type="entry name" value="OGG_N"/>
</dbReference>
<keyword evidence="12" id="KW-1185">Reference proteome</keyword>
<evidence type="ECO:0000256" key="4">
    <source>
        <dbReference type="ARBA" id="ARBA00022801"/>
    </source>
</evidence>
<keyword evidence="5" id="KW-0234">DNA repair</keyword>
<evidence type="ECO:0000256" key="2">
    <source>
        <dbReference type="ARBA" id="ARBA00012720"/>
    </source>
</evidence>
<evidence type="ECO:0000256" key="8">
    <source>
        <dbReference type="ARBA" id="ARBA00023295"/>
    </source>
</evidence>
<dbReference type="PANTHER" id="PTHR10242:SF2">
    <property type="entry name" value="N-GLYCOSYLASE_DNA LYASE"/>
    <property type="match status" value="1"/>
</dbReference>
<keyword evidence="7" id="KW-0511">Multifunctional enzyme</keyword>
<gene>
    <name evidence="11" type="ORF">H9X81_02955</name>
</gene>
<dbReference type="Pfam" id="PF07934">
    <property type="entry name" value="OGG_N"/>
    <property type="match status" value="1"/>
</dbReference>
<evidence type="ECO:0000256" key="9">
    <source>
        <dbReference type="ARBA" id="ARBA00044632"/>
    </source>
</evidence>
<keyword evidence="8" id="KW-0326">Glycosidase</keyword>
<dbReference type="Gene3D" id="1.10.340.30">
    <property type="entry name" value="Hypothetical protein, domain 2"/>
    <property type="match status" value="1"/>
</dbReference>
<keyword evidence="6" id="KW-0456">Lyase</keyword>
<dbReference type="Gene3D" id="1.10.1670.10">
    <property type="entry name" value="Helix-hairpin-Helix base-excision DNA repair enzymes (C-terminal)"/>
    <property type="match status" value="1"/>
</dbReference>
<evidence type="ECO:0000313" key="11">
    <source>
        <dbReference type="EMBL" id="MBM6922656.1"/>
    </source>
</evidence>
<evidence type="ECO:0000256" key="5">
    <source>
        <dbReference type="ARBA" id="ARBA00023204"/>
    </source>
</evidence>
<dbReference type="Proteomes" id="UP000724149">
    <property type="component" value="Unassembled WGS sequence"/>
</dbReference>
<dbReference type="InterPro" id="IPR011257">
    <property type="entry name" value="DNA_glycosylase"/>
</dbReference>
<dbReference type="InterPro" id="IPR023170">
    <property type="entry name" value="HhH_base_excis_C"/>
</dbReference>
<evidence type="ECO:0000259" key="10">
    <source>
        <dbReference type="SMART" id="SM00478"/>
    </source>
</evidence>
<evidence type="ECO:0000256" key="6">
    <source>
        <dbReference type="ARBA" id="ARBA00023239"/>
    </source>
</evidence>
<dbReference type="InterPro" id="IPR052054">
    <property type="entry name" value="Oxidative_DNA_repair_enzyme"/>
</dbReference>
<keyword evidence="4" id="KW-0378">Hydrolase</keyword>
<evidence type="ECO:0000256" key="7">
    <source>
        <dbReference type="ARBA" id="ARBA00023268"/>
    </source>
</evidence>
<evidence type="ECO:0000313" key="12">
    <source>
        <dbReference type="Proteomes" id="UP000724149"/>
    </source>
</evidence>
<reference evidence="11 12" key="1">
    <citation type="journal article" date="2021" name="Sci. Rep.">
        <title>The distribution of antibiotic resistance genes in chicken gut microbiota commensals.</title>
        <authorList>
            <person name="Juricova H."/>
            <person name="Matiasovicova J."/>
            <person name="Kubasova T."/>
            <person name="Cejkova D."/>
            <person name="Rychlik I."/>
        </authorList>
    </citation>
    <scope>NUCLEOTIDE SEQUENCE [LARGE SCALE GENOMIC DNA]</scope>
    <source>
        <strain evidence="11 12">An564</strain>
    </source>
</reference>
<evidence type="ECO:0000256" key="1">
    <source>
        <dbReference type="ARBA" id="ARBA00010679"/>
    </source>
</evidence>